<dbReference type="InterPro" id="IPR027410">
    <property type="entry name" value="TCP-1-like_intermed_sf"/>
</dbReference>
<dbReference type="InterPro" id="IPR054827">
    <property type="entry name" value="thermosome_alpha"/>
</dbReference>
<dbReference type="GO" id="GO:0016887">
    <property type="term" value="F:ATP hydrolysis activity"/>
    <property type="evidence" value="ECO:0007669"/>
    <property type="project" value="InterPro"/>
</dbReference>
<dbReference type="InterPro" id="IPR002423">
    <property type="entry name" value="Cpn60/GroEL/TCP-1"/>
</dbReference>
<dbReference type="Gene3D" id="1.10.560.10">
    <property type="entry name" value="GroEL-like equatorial domain"/>
    <property type="match status" value="1"/>
</dbReference>
<dbReference type="GO" id="GO:0140662">
    <property type="term" value="F:ATP-dependent protein folding chaperone"/>
    <property type="evidence" value="ECO:0007669"/>
    <property type="project" value="InterPro"/>
</dbReference>
<keyword evidence="7" id="KW-1185">Reference proteome</keyword>
<dbReference type="NCBIfam" id="NF041083">
    <property type="entry name" value="thermosome_beta"/>
    <property type="match status" value="1"/>
</dbReference>
<keyword evidence="5" id="KW-0413">Isomerase</keyword>
<dbReference type="PANTHER" id="PTHR11353">
    <property type="entry name" value="CHAPERONIN"/>
    <property type="match status" value="1"/>
</dbReference>
<dbReference type="eggNOG" id="COG0459">
    <property type="taxonomic scope" value="Bacteria"/>
</dbReference>
<dbReference type="PRINTS" id="PR00304">
    <property type="entry name" value="TCOMPLEXTCP1"/>
</dbReference>
<dbReference type="GO" id="GO:0051082">
    <property type="term" value="F:unfolded protein binding"/>
    <property type="evidence" value="ECO:0007669"/>
    <property type="project" value="InterPro"/>
</dbReference>
<dbReference type="NCBIfam" id="NF041082">
    <property type="entry name" value="thermosome_alpha"/>
    <property type="match status" value="1"/>
</dbReference>
<dbReference type="Gene3D" id="3.50.7.10">
    <property type="entry name" value="GroEL"/>
    <property type="match status" value="1"/>
</dbReference>
<reference evidence="6 7" key="1">
    <citation type="journal article" date="2011" name="J. Bacteriol.">
        <title>Complete genome sequences of the chemolithoautotrophic Oligotropha carboxidovorans strains OM4 and OM5.</title>
        <authorList>
            <person name="Volland S."/>
            <person name="Rachinger M."/>
            <person name="Strittmatter A."/>
            <person name="Daniel R."/>
            <person name="Gottschalk G."/>
            <person name="Meyer O."/>
        </authorList>
    </citation>
    <scope>NUCLEOTIDE SEQUENCE [LARGE SCALE GENOMIC DNA]</scope>
    <source>
        <strain evidence="7">ATCC 49405 / DSM 1227 / KCTC 32145 / OM5</strain>
    </source>
</reference>
<dbReference type="SUPFAM" id="SSF48592">
    <property type="entry name" value="GroEL equatorial domain-like"/>
    <property type="match status" value="1"/>
</dbReference>
<dbReference type="KEGG" id="ocg:OCA5_c23520"/>
<dbReference type="SUPFAM" id="SSF54849">
    <property type="entry name" value="GroEL-intermediate domain like"/>
    <property type="match status" value="1"/>
</dbReference>
<dbReference type="GO" id="GO:0005524">
    <property type="term" value="F:ATP binding"/>
    <property type="evidence" value="ECO:0007669"/>
    <property type="project" value="UniProtKB-KW"/>
</dbReference>
<dbReference type="KEGG" id="oca:OCAR_5651"/>
<evidence type="ECO:0000256" key="4">
    <source>
        <dbReference type="ARBA" id="ARBA00023186"/>
    </source>
</evidence>
<keyword evidence="4" id="KW-0143">Chaperone</keyword>
<dbReference type="InterPro" id="IPR002194">
    <property type="entry name" value="Chaperonin_TCP-1_CS"/>
</dbReference>
<comment type="similarity">
    <text evidence="1">Belongs to the TCP-1 chaperonin family.</text>
</comment>
<accession>B6JEQ8</accession>
<evidence type="ECO:0000256" key="1">
    <source>
        <dbReference type="ARBA" id="ARBA00008020"/>
    </source>
</evidence>
<dbReference type="GO" id="GO:0016853">
    <property type="term" value="F:isomerase activity"/>
    <property type="evidence" value="ECO:0007669"/>
    <property type="project" value="UniProtKB-KW"/>
</dbReference>
<dbReference type="RefSeq" id="WP_012562809.1">
    <property type="nucleotide sequence ID" value="NC_011386.1"/>
</dbReference>
<evidence type="ECO:0000313" key="6">
    <source>
        <dbReference type="EMBL" id="AEI07051.1"/>
    </source>
</evidence>
<protein>
    <submittedName>
        <fullName evidence="6">Thermosome subunit Ths</fullName>
    </submittedName>
</protein>
<name>B6JEQ8_AFIC5</name>
<dbReference type="Pfam" id="PF00118">
    <property type="entry name" value="Cpn60_TCP1"/>
    <property type="match status" value="1"/>
</dbReference>
<dbReference type="SUPFAM" id="SSF52029">
    <property type="entry name" value="GroEL apical domain-like"/>
    <property type="match status" value="1"/>
</dbReference>
<evidence type="ECO:0000256" key="2">
    <source>
        <dbReference type="ARBA" id="ARBA00022741"/>
    </source>
</evidence>
<sequence length="523" mass="56791">MSESESSVGRTKGKDAHRTNIAVVCSLADDIRSTMGPKGMDKMIVDGLGDIIVTNDGYTLLTNMRIKHPSAKLAIEAAITQQEKVGDGTTSVVVLAGELLRRAQHLLEMNIHPSLIAQGYRLAEGMAQTILKQIGEPASIDTPQLLLSAAQTAMIGKSAESAKDHLSQLALKGIEQTIDTKAGRQDVDLRSLKLERMIGGSLDQSELLNGVLISRERAHPHMPREVRQAKIAIIEQALEIRNPEITAQIQISDPAQMQAFIEQEQRTLAEITAKLVATGCTAVFCQQNIEEPADYFLSKAGVLGVRRVPQSDLIRIAQATGARIVTNAVSVEPDDLGFAGRIREDNQSGRAMIFVEECKDPKAVTLVIRGATEHAAEEARRAMEDAIGDIASILSDGKVVAGAGAIEIRLKRALDTWAKSSLKGKERLIVETFAQALLVIPRTLIESTGQDPIEVISQIEDEHEKGREWAGFDAVEGDVADCWKREILEPSKIKAQALVSATEVAVTILRIDDMFIGDTRDRA</sequence>
<dbReference type="Gene3D" id="3.30.260.10">
    <property type="entry name" value="TCP-1-like chaperonin intermediate domain"/>
    <property type="match status" value="1"/>
</dbReference>
<dbReference type="InterPro" id="IPR027409">
    <property type="entry name" value="GroEL-like_apical_dom_sf"/>
</dbReference>
<evidence type="ECO:0000256" key="3">
    <source>
        <dbReference type="ARBA" id="ARBA00022840"/>
    </source>
</evidence>
<evidence type="ECO:0000256" key="5">
    <source>
        <dbReference type="ARBA" id="ARBA00023235"/>
    </source>
</evidence>
<dbReference type="InterPro" id="IPR053374">
    <property type="entry name" value="TCP-1_chaperonin"/>
</dbReference>
<dbReference type="PATRIC" id="fig|504832.7.peg.2480"/>
<organism evidence="6 7">
    <name type="scientific">Afipia carboxidovorans (strain ATCC 49405 / DSM 1227 / KCTC 32145 / OM5)</name>
    <name type="common">Oligotropha carboxidovorans</name>
    <dbReference type="NCBI Taxonomy" id="504832"/>
    <lineage>
        <taxon>Bacteria</taxon>
        <taxon>Pseudomonadati</taxon>
        <taxon>Pseudomonadota</taxon>
        <taxon>Alphaproteobacteria</taxon>
        <taxon>Hyphomicrobiales</taxon>
        <taxon>Nitrobacteraceae</taxon>
        <taxon>Afipia</taxon>
    </lineage>
</organism>
<dbReference type="InterPro" id="IPR017998">
    <property type="entry name" value="Chaperone_TCP-1"/>
</dbReference>
<keyword evidence="3" id="KW-0067">ATP-binding</keyword>
<dbReference type="HOGENOM" id="CLU_008891_7_3_5"/>
<dbReference type="Proteomes" id="UP000007730">
    <property type="component" value="Chromosome"/>
</dbReference>
<dbReference type="InterPro" id="IPR027413">
    <property type="entry name" value="GROEL-like_equatorial_sf"/>
</dbReference>
<keyword evidence="2" id="KW-0547">Nucleotide-binding</keyword>
<gene>
    <name evidence="6" type="primary">ths</name>
    <name evidence="6" type="ordered locus">OCA5_c23520</name>
</gene>
<dbReference type="AlphaFoldDB" id="B6JEQ8"/>
<dbReference type="STRING" id="504832.OCA5_c23520"/>
<dbReference type="PROSITE" id="PS00750">
    <property type="entry name" value="TCP1_1"/>
    <property type="match status" value="1"/>
</dbReference>
<proteinExistence type="inferred from homology"/>
<dbReference type="EMBL" id="CP002826">
    <property type="protein sequence ID" value="AEI07051.1"/>
    <property type="molecule type" value="Genomic_DNA"/>
</dbReference>
<dbReference type="OrthoDB" id="2379282at2"/>
<evidence type="ECO:0000313" key="7">
    <source>
        <dbReference type="Proteomes" id="UP000007730"/>
    </source>
</evidence>